<evidence type="ECO:0000313" key="2">
    <source>
        <dbReference type="Proteomes" id="UP001283361"/>
    </source>
</evidence>
<comment type="caution">
    <text evidence="1">The sequence shown here is derived from an EMBL/GenBank/DDBJ whole genome shotgun (WGS) entry which is preliminary data.</text>
</comment>
<gene>
    <name evidence="1" type="ORF">RRG08_013677</name>
</gene>
<proteinExistence type="predicted"/>
<name>A0AAE1A2H3_9GAST</name>
<protein>
    <submittedName>
        <fullName evidence="1">Uncharacterized protein</fullName>
    </submittedName>
</protein>
<keyword evidence="2" id="KW-1185">Reference proteome</keyword>
<dbReference type="Proteomes" id="UP001283361">
    <property type="component" value="Unassembled WGS sequence"/>
</dbReference>
<sequence>MLRKRRPLHLDGLGENTPNAKRLRLNLHAKEKQPPNVAEAVDENVVNSADLPFLPRPMITLPVGSPLAASSVTKILPVALSYIPKGFHLTSHLAMDLENGQRVYFTEHTAAARSAAQPRVTSLTAFFQLCTRDACVVRRLFPVIVLGNTKFGVGIIRSSSQCLTSIIAYLLAIILTHCNPSNPLEPWFHHKTDLSKDFIHRFGTSDDRSEKVSLAALEDLVLGLPAPDRELVERIGTYRASDLQVHQHSRK</sequence>
<reference evidence="1" key="1">
    <citation type="journal article" date="2023" name="G3 (Bethesda)">
        <title>A reference genome for the long-term kleptoplast-retaining sea slug Elysia crispata morphotype clarki.</title>
        <authorList>
            <person name="Eastman K.E."/>
            <person name="Pendleton A.L."/>
            <person name="Shaikh M.A."/>
            <person name="Suttiyut T."/>
            <person name="Ogas R."/>
            <person name="Tomko P."/>
            <person name="Gavelis G."/>
            <person name="Widhalm J.R."/>
            <person name="Wisecaver J.H."/>
        </authorList>
    </citation>
    <scope>NUCLEOTIDE SEQUENCE</scope>
    <source>
        <strain evidence="1">ECLA1</strain>
    </source>
</reference>
<evidence type="ECO:0000313" key="1">
    <source>
        <dbReference type="EMBL" id="KAK3779722.1"/>
    </source>
</evidence>
<accession>A0AAE1A2H3</accession>
<dbReference type="EMBL" id="JAWDGP010002817">
    <property type="protein sequence ID" value="KAK3779722.1"/>
    <property type="molecule type" value="Genomic_DNA"/>
</dbReference>
<dbReference type="AlphaFoldDB" id="A0AAE1A2H3"/>
<organism evidence="1 2">
    <name type="scientific">Elysia crispata</name>
    <name type="common">lettuce slug</name>
    <dbReference type="NCBI Taxonomy" id="231223"/>
    <lineage>
        <taxon>Eukaryota</taxon>
        <taxon>Metazoa</taxon>
        <taxon>Spiralia</taxon>
        <taxon>Lophotrochozoa</taxon>
        <taxon>Mollusca</taxon>
        <taxon>Gastropoda</taxon>
        <taxon>Heterobranchia</taxon>
        <taxon>Euthyneura</taxon>
        <taxon>Panpulmonata</taxon>
        <taxon>Sacoglossa</taxon>
        <taxon>Placobranchoidea</taxon>
        <taxon>Plakobranchidae</taxon>
        <taxon>Elysia</taxon>
    </lineage>
</organism>